<proteinExistence type="predicted"/>
<keyword evidence="2" id="KW-0560">Oxidoreductase</keyword>
<name>A0ABR2FZ69_9ROSI</name>
<dbReference type="Pfam" id="PF00248">
    <property type="entry name" value="Aldo_ket_red"/>
    <property type="match status" value="1"/>
</dbReference>
<keyword evidence="6" id="KW-1185">Reference proteome</keyword>
<protein>
    <recommendedName>
        <fullName evidence="4">NADP-dependent oxidoreductase domain-containing protein</fullName>
    </recommendedName>
</protein>
<reference evidence="5 6" key="1">
    <citation type="journal article" date="2024" name="G3 (Bethesda)">
        <title>Genome assembly of Hibiscus sabdariffa L. provides insights into metabolisms of medicinal natural products.</title>
        <authorList>
            <person name="Kim T."/>
        </authorList>
    </citation>
    <scope>NUCLEOTIDE SEQUENCE [LARGE SCALE GENOMIC DNA]</scope>
    <source>
        <strain evidence="5">TK-2024</strain>
        <tissue evidence="5">Old leaves</tissue>
    </source>
</reference>
<dbReference type="InterPro" id="IPR023210">
    <property type="entry name" value="NADP_OxRdtase_dom"/>
</dbReference>
<feature type="region of interest" description="Disordered" evidence="3">
    <location>
        <begin position="100"/>
        <end position="122"/>
    </location>
</feature>
<keyword evidence="1" id="KW-0521">NADP</keyword>
<gene>
    <name evidence="5" type="ORF">V6N12_023819</name>
</gene>
<evidence type="ECO:0000259" key="4">
    <source>
        <dbReference type="Pfam" id="PF00248"/>
    </source>
</evidence>
<evidence type="ECO:0000256" key="1">
    <source>
        <dbReference type="ARBA" id="ARBA00022857"/>
    </source>
</evidence>
<organism evidence="5 6">
    <name type="scientific">Hibiscus sabdariffa</name>
    <name type="common">roselle</name>
    <dbReference type="NCBI Taxonomy" id="183260"/>
    <lineage>
        <taxon>Eukaryota</taxon>
        <taxon>Viridiplantae</taxon>
        <taxon>Streptophyta</taxon>
        <taxon>Embryophyta</taxon>
        <taxon>Tracheophyta</taxon>
        <taxon>Spermatophyta</taxon>
        <taxon>Magnoliopsida</taxon>
        <taxon>eudicotyledons</taxon>
        <taxon>Gunneridae</taxon>
        <taxon>Pentapetalae</taxon>
        <taxon>rosids</taxon>
        <taxon>malvids</taxon>
        <taxon>Malvales</taxon>
        <taxon>Malvaceae</taxon>
        <taxon>Malvoideae</taxon>
        <taxon>Hibiscus</taxon>
    </lineage>
</organism>
<dbReference type="Proteomes" id="UP001472677">
    <property type="component" value="Unassembled WGS sequence"/>
</dbReference>
<dbReference type="EMBL" id="JBBPBM010000004">
    <property type="protein sequence ID" value="KAK8589422.1"/>
    <property type="molecule type" value="Genomic_DNA"/>
</dbReference>
<comment type="caution">
    <text evidence="5">The sequence shown here is derived from an EMBL/GenBank/DDBJ whole genome shotgun (WGS) entry which is preliminary data.</text>
</comment>
<evidence type="ECO:0000313" key="6">
    <source>
        <dbReference type="Proteomes" id="UP001472677"/>
    </source>
</evidence>
<dbReference type="PANTHER" id="PTHR43625:SF81">
    <property type="entry name" value="OS01G0618100 PROTEIN"/>
    <property type="match status" value="1"/>
</dbReference>
<evidence type="ECO:0000256" key="2">
    <source>
        <dbReference type="ARBA" id="ARBA00023002"/>
    </source>
</evidence>
<dbReference type="InterPro" id="IPR036812">
    <property type="entry name" value="NAD(P)_OxRdtase_dom_sf"/>
</dbReference>
<accession>A0ABR2FZ69</accession>
<evidence type="ECO:0000256" key="3">
    <source>
        <dbReference type="SAM" id="MobiDB-lite"/>
    </source>
</evidence>
<dbReference type="InterPro" id="IPR050791">
    <property type="entry name" value="Aldo-Keto_reductase"/>
</dbReference>
<sequence length="122" mass="13806">MGRAVVDSLPANSFRKLSQKHGCTPAQLALAWVLHQGDDVALIPGTTKIKHLNSNIDALRLKLREEDLKEITDVISLNEIVRARIPEKFVHLTWKYGNTPRREKKKKKKKMESLATKAIEGL</sequence>
<feature type="domain" description="NADP-dependent oxidoreductase" evidence="4">
    <location>
        <begin position="12"/>
        <end position="74"/>
    </location>
</feature>
<evidence type="ECO:0000313" key="5">
    <source>
        <dbReference type="EMBL" id="KAK8589422.1"/>
    </source>
</evidence>
<dbReference type="SUPFAM" id="SSF51430">
    <property type="entry name" value="NAD(P)-linked oxidoreductase"/>
    <property type="match status" value="1"/>
</dbReference>
<dbReference type="PANTHER" id="PTHR43625">
    <property type="entry name" value="AFLATOXIN B1 ALDEHYDE REDUCTASE"/>
    <property type="match status" value="1"/>
</dbReference>
<dbReference type="Gene3D" id="3.20.20.100">
    <property type="entry name" value="NADP-dependent oxidoreductase domain"/>
    <property type="match status" value="1"/>
</dbReference>